<dbReference type="PANTHER" id="PTHR41299">
    <property type="entry name" value="THIAMINE PYROPHOSPHOKINASE"/>
    <property type="match status" value="1"/>
</dbReference>
<dbReference type="GO" id="GO:0016301">
    <property type="term" value="F:kinase activity"/>
    <property type="evidence" value="ECO:0007669"/>
    <property type="project" value="UniProtKB-KW"/>
</dbReference>
<evidence type="ECO:0000256" key="1">
    <source>
        <dbReference type="ARBA" id="ARBA00022679"/>
    </source>
</evidence>
<evidence type="ECO:0000256" key="2">
    <source>
        <dbReference type="ARBA" id="ARBA00022741"/>
    </source>
</evidence>
<dbReference type="AlphaFoldDB" id="G5JR99"/>
<accession>G5JR99</accession>
<evidence type="ECO:0000256" key="4">
    <source>
        <dbReference type="ARBA" id="ARBA00022840"/>
    </source>
</evidence>
<dbReference type="GO" id="GO:0004788">
    <property type="term" value="F:thiamine diphosphokinase activity"/>
    <property type="evidence" value="ECO:0007669"/>
    <property type="project" value="UniProtKB-UniRule"/>
</dbReference>
<dbReference type="SMART" id="SM00983">
    <property type="entry name" value="TPK_B1_binding"/>
    <property type="match status" value="1"/>
</dbReference>
<evidence type="ECO:0000256" key="5">
    <source>
        <dbReference type="NCBIfam" id="TIGR01378"/>
    </source>
</evidence>
<dbReference type="OrthoDB" id="9804377at2"/>
<dbReference type="GO" id="GO:0005524">
    <property type="term" value="F:ATP binding"/>
    <property type="evidence" value="ECO:0007669"/>
    <property type="project" value="UniProtKB-KW"/>
</dbReference>
<name>G5JR99_STRCG</name>
<keyword evidence="4" id="KW-0067">ATP-binding</keyword>
<dbReference type="SUPFAM" id="SSF63999">
    <property type="entry name" value="Thiamin pyrophosphokinase, catalytic domain"/>
    <property type="match status" value="1"/>
</dbReference>
<dbReference type="STRING" id="873449.STRCR_0686"/>
<sequence length="211" mass="23291">MPKTVALLAGGCKVQLPETFDLYVGIDRACLWLLEQGFPLDLAIGDFDSVTVEELALIRQQAGKMIQAPSEKNDTDTELAVKTVLSQYPKAVLTIYGAFGGRLDHTLSNLFLPSDPEIAPFMQAISLLDEQNAVSYLPAGKHQILPDSAMTYVSFMASQEANLMIKGAKYELTPENYFKKQIYSSNEFTSQAIEVSLDQGYLIVIQSKDKL</sequence>
<evidence type="ECO:0000313" key="7">
    <source>
        <dbReference type="EMBL" id="EHI75368.1"/>
    </source>
</evidence>
<dbReference type="PANTHER" id="PTHR41299:SF1">
    <property type="entry name" value="THIAMINE PYROPHOSPHOKINASE"/>
    <property type="match status" value="1"/>
</dbReference>
<keyword evidence="1" id="KW-0808">Transferase</keyword>
<dbReference type="InterPro" id="IPR007373">
    <property type="entry name" value="Thiamin_PyroPKinase_B1-bd"/>
</dbReference>
<protein>
    <recommendedName>
        <fullName evidence="5">Thiamine diphosphokinase</fullName>
        <ecNumber evidence="5">2.7.6.2</ecNumber>
    </recommendedName>
</protein>
<dbReference type="RefSeq" id="WP_004229705.1">
    <property type="nucleotide sequence ID" value="NZ_AEUV02000002.1"/>
</dbReference>
<dbReference type="InterPro" id="IPR007371">
    <property type="entry name" value="TPK_catalytic"/>
</dbReference>
<comment type="caution">
    <text evidence="7">The sequence shown here is derived from an EMBL/GenBank/DDBJ whole genome shotgun (WGS) entry which is preliminary data.</text>
</comment>
<dbReference type="GO" id="GO:0030975">
    <property type="term" value="F:thiamine binding"/>
    <property type="evidence" value="ECO:0007669"/>
    <property type="project" value="InterPro"/>
</dbReference>
<dbReference type="InterPro" id="IPR006282">
    <property type="entry name" value="Thi_PPkinase"/>
</dbReference>
<keyword evidence="8" id="KW-1185">Reference proteome</keyword>
<dbReference type="CDD" id="cd07995">
    <property type="entry name" value="TPK"/>
    <property type="match status" value="1"/>
</dbReference>
<dbReference type="EC" id="2.7.6.2" evidence="5"/>
<dbReference type="GO" id="GO:0009229">
    <property type="term" value="P:thiamine diphosphate biosynthetic process"/>
    <property type="evidence" value="ECO:0007669"/>
    <property type="project" value="InterPro"/>
</dbReference>
<dbReference type="InterPro" id="IPR036759">
    <property type="entry name" value="TPK_catalytic_sf"/>
</dbReference>
<dbReference type="Pfam" id="PF04265">
    <property type="entry name" value="TPK_B1_binding"/>
    <property type="match status" value="1"/>
</dbReference>
<dbReference type="EMBL" id="AEUV02000002">
    <property type="protein sequence ID" value="EHI75368.1"/>
    <property type="molecule type" value="Genomic_DNA"/>
</dbReference>
<dbReference type="Pfam" id="PF04263">
    <property type="entry name" value="TPK_catalytic"/>
    <property type="match status" value="1"/>
</dbReference>
<organism evidence="7 8">
    <name type="scientific">Streptococcus criceti HS-6</name>
    <dbReference type="NCBI Taxonomy" id="873449"/>
    <lineage>
        <taxon>Bacteria</taxon>
        <taxon>Bacillati</taxon>
        <taxon>Bacillota</taxon>
        <taxon>Bacilli</taxon>
        <taxon>Lactobacillales</taxon>
        <taxon>Streptococcaceae</taxon>
        <taxon>Streptococcus</taxon>
    </lineage>
</organism>
<dbReference type="Proteomes" id="UP000004322">
    <property type="component" value="Unassembled WGS sequence"/>
</dbReference>
<reference evidence="7" key="1">
    <citation type="submission" date="2011-07" db="EMBL/GenBank/DDBJ databases">
        <authorList>
            <person name="Stanhope M.J."/>
            <person name="Durkin A.S."/>
            <person name="Hostetler J."/>
            <person name="Kim M."/>
            <person name="Radune D."/>
            <person name="Singh I."/>
            <person name="Town C.D."/>
        </authorList>
    </citation>
    <scope>NUCLEOTIDE SEQUENCE [LARGE SCALE GENOMIC DNA]</scope>
    <source>
        <strain evidence="7">HS-6</strain>
    </source>
</reference>
<dbReference type="InterPro" id="IPR053149">
    <property type="entry name" value="TPK"/>
</dbReference>
<keyword evidence="2" id="KW-0547">Nucleotide-binding</keyword>
<dbReference type="eggNOG" id="COG1564">
    <property type="taxonomic scope" value="Bacteria"/>
</dbReference>
<dbReference type="Gene3D" id="3.40.50.10240">
    <property type="entry name" value="Thiamin pyrophosphokinase, catalytic domain"/>
    <property type="match status" value="1"/>
</dbReference>
<evidence type="ECO:0000256" key="3">
    <source>
        <dbReference type="ARBA" id="ARBA00022777"/>
    </source>
</evidence>
<proteinExistence type="predicted"/>
<keyword evidence="3" id="KW-0418">Kinase</keyword>
<evidence type="ECO:0000313" key="8">
    <source>
        <dbReference type="Proteomes" id="UP000004322"/>
    </source>
</evidence>
<dbReference type="GO" id="GO:0006772">
    <property type="term" value="P:thiamine metabolic process"/>
    <property type="evidence" value="ECO:0007669"/>
    <property type="project" value="UniProtKB-UniRule"/>
</dbReference>
<dbReference type="NCBIfam" id="TIGR01378">
    <property type="entry name" value="thi_PPkinase"/>
    <property type="match status" value="1"/>
</dbReference>
<feature type="domain" description="Thiamin pyrophosphokinase thiamin-binding" evidence="6">
    <location>
        <begin position="140"/>
        <end position="203"/>
    </location>
</feature>
<gene>
    <name evidence="7" type="ORF">STRCR_0686</name>
</gene>
<evidence type="ECO:0000259" key="6">
    <source>
        <dbReference type="SMART" id="SM00983"/>
    </source>
</evidence>